<keyword evidence="6 10" id="KW-0812">Transmembrane</keyword>
<proteinExistence type="inferred from homology"/>
<evidence type="ECO:0000256" key="1">
    <source>
        <dbReference type="ARBA" id="ARBA00004651"/>
    </source>
</evidence>
<evidence type="ECO:0000256" key="10">
    <source>
        <dbReference type="SAM" id="Phobius"/>
    </source>
</evidence>
<dbReference type="InterPro" id="IPR020846">
    <property type="entry name" value="MFS_dom"/>
</dbReference>
<feature type="transmembrane region" description="Helical" evidence="10">
    <location>
        <begin position="142"/>
        <end position="160"/>
    </location>
</feature>
<dbReference type="OMA" id="ETGWRWM"/>
<evidence type="ECO:0000256" key="7">
    <source>
        <dbReference type="ARBA" id="ARBA00022989"/>
    </source>
</evidence>
<feature type="transmembrane region" description="Helical" evidence="10">
    <location>
        <begin position="321"/>
        <end position="342"/>
    </location>
</feature>
<evidence type="ECO:0000256" key="9">
    <source>
        <dbReference type="RuleBase" id="RU003346"/>
    </source>
</evidence>
<dbReference type="RefSeq" id="WP_012537116.1">
    <property type="nucleotide sequence ID" value="NZ_AP025160.1"/>
</dbReference>
<dbReference type="InterPro" id="IPR003663">
    <property type="entry name" value="Sugar/inositol_transpt"/>
</dbReference>
<dbReference type="FunFam" id="1.20.1250.20:FF:000218">
    <property type="entry name" value="facilitated trehalose transporter Tret1"/>
    <property type="match status" value="1"/>
</dbReference>
<feature type="transmembrane region" description="Helical" evidence="10">
    <location>
        <begin position="254"/>
        <end position="276"/>
    </location>
</feature>
<organism evidence="12 13">
    <name type="scientific">Acidithiobacillus ferrooxidans</name>
    <name type="common">Thiobacillus ferrooxidans</name>
    <dbReference type="NCBI Taxonomy" id="920"/>
    <lineage>
        <taxon>Bacteria</taxon>
        <taxon>Pseudomonadati</taxon>
        <taxon>Pseudomonadota</taxon>
        <taxon>Acidithiobacillia</taxon>
        <taxon>Acidithiobacillales</taxon>
        <taxon>Acidithiobacillaceae</taxon>
        <taxon>Acidithiobacillus</taxon>
    </lineage>
</organism>
<dbReference type="PROSITE" id="PS00217">
    <property type="entry name" value="SUGAR_TRANSPORT_2"/>
    <property type="match status" value="1"/>
</dbReference>
<dbReference type="SUPFAM" id="SSF103473">
    <property type="entry name" value="MFS general substrate transporter"/>
    <property type="match status" value="1"/>
</dbReference>
<feature type="transmembrane region" description="Helical" evidence="10">
    <location>
        <begin position="15"/>
        <end position="43"/>
    </location>
</feature>
<dbReference type="PRINTS" id="PR00171">
    <property type="entry name" value="SUGRTRNSPORT"/>
</dbReference>
<dbReference type="GO" id="GO:0005886">
    <property type="term" value="C:plasma membrane"/>
    <property type="evidence" value="ECO:0007669"/>
    <property type="project" value="UniProtKB-SubCell"/>
</dbReference>
<feature type="transmembrane region" description="Helical" evidence="10">
    <location>
        <begin position="55"/>
        <end position="76"/>
    </location>
</feature>
<evidence type="ECO:0000256" key="4">
    <source>
        <dbReference type="ARBA" id="ARBA00022475"/>
    </source>
</evidence>
<feature type="transmembrane region" description="Helical" evidence="10">
    <location>
        <begin position="419"/>
        <end position="437"/>
    </location>
</feature>
<keyword evidence="7 10" id="KW-1133">Transmembrane helix</keyword>
<dbReference type="GO" id="GO:0022857">
    <property type="term" value="F:transmembrane transporter activity"/>
    <property type="evidence" value="ECO:0007669"/>
    <property type="project" value="InterPro"/>
</dbReference>
<dbReference type="NCBIfam" id="TIGR00879">
    <property type="entry name" value="SP"/>
    <property type="match status" value="1"/>
</dbReference>
<dbReference type="Proteomes" id="UP000248886">
    <property type="component" value="Unassembled WGS sequence"/>
</dbReference>
<feature type="transmembrane region" description="Helical" evidence="10">
    <location>
        <begin position="288"/>
        <end position="309"/>
    </location>
</feature>
<evidence type="ECO:0000256" key="8">
    <source>
        <dbReference type="ARBA" id="ARBA00023136"/>
    </source>
</evidence>
<feature type="transmembrane region" description="Helical" evidence="10">
    <location>
        <begin position="348"/>
        <end position="375"/>
    </location>
</feature>
<evidence type="ECO:0000256" key="2">
    <source>
        <dbReference type="ARBA" id="ARBA00010992"/>
    </source>
</evidence>
<evidence type="ECO:0000256" key="6">
    <source>
        <dbReference type="ARBA" id="ARBA00022692"/>
    </source>
</evidence>
<protein>
    <submittedName>
        <fullName evidence="12">Sugar porter family MFS transporter</fullName>
    </submittedName>
</protein>
<feature type="transmembrane region" description="Helical" evidence="10">
    <location>
        <begin position="109"/>
        <end position="130"/>
    </location>
</feature>
<feature type="transmembrane region" description="Helical" evidence="10">
    <location>
        <begin position="172"/>
        <end position="192"/>
    </location>
</feature>
<dbReference type="SMR" id="A0A2W1K0B3"/>
<evidence type="ECO:0000259" key="11">
    <source>
        <dbReference type="PROSITE" id="PS50850"/>
    </source>
</evidence>
<feature type="domain" description="Major facilitator superfamily (MFS) profile" evidence="11">
    <location>
        <begin position="18"/>
        <end position="441"/>
    </location>
</feature>
<dbReference type="InterPro" id="IPR005828">
    <property type="entry name" value="MFS_sugar_transport-like"/>
</dbReference>
<keyword evidence="3 9" id="KW-0813">Transport</keyword>
<dbReference type="Pfam" id="PF00083">
    <property type="entry name" value="Sugar_tr"/>
    <property type="match status" value="1"/>
</dbReference>
<comment type="similarity">
    <text evidence="2 9">Belongs to the major facilitator superfamily. Sugar transporter (TC 2.A.1.1) family.</text>
</comment>
<keyword evidence="5" id="KW-0762">Sugar transport</keyword>
<sequence>MRETETRQPRKDWRFILIAIVAGLGGLLFGYDTGVVAGVLLFLNHVFHFDASMKGLFVAIALAAAAVGAAFAGALADAFGRRAVLIVAAVLFSAGAILASVAWTIPVLFLGRVMVGAAIGVSSMITPLYLSEITAAHWRGAIVTINQFYITVGIFLSYVVDYMLSGVTDGWRWMLAIGAIPGFILLGGMMILPESPRWLAGRDLIEKATAGLRFLRGRQDVSEELGDLRRDVVEGSRRAAPWSLLLERKVRKPLIIGIGLAVFQQITGINVVIYFAPTIFQDAGLSSASVSILATVGIGAVNVIMTSVAMRLLDTAGRRKILLFGLCGMLVSLIVIGIGFMIQLHGALAYIIVGMVAIFVAFFAIGLGPIFWLMISEIFPLAIRGRAMSIATVANWVSNMVISGIFLDLLLMIGRGPTFIFYASMTVLAILFTLWIVPETKGKTLEQIEDSL</sequence>
<dbReference type="OrthoDB" id="9784658at2"/>
<dbReference type="PROSITE" id="PS50850">
    <property type="entry name" value="MFS"/>
    <property type="match status" value="1"/>
</dbReference>
<evidence type="ECO:0000256" key="5">
    <source>
        <dbReference type="ARBA" id="ARBA00022597"/>
    </source>
</evidence>
<comment type="subcellular location">
    <subcellularLocation>
        <location evidence="1">Cell membrane</location>
        <topology evidence="1">Multi-pass membrane protein</topology>
    </subcellularLocation>
</comment>
<dbReference type="InterPro" id="IPR005829">
    <property type="entry name" value="Sugar_transporter_CS"/>
</dbReference>
<dbReference type="InterPro" id="IPR036259">
    <property type="entry name" value="MFS_trans_sf"/>
</dbReference>
<name>A0A2W1K0B3_ACIFR</name>
<dbReference type="AlphaFoldDB" id="A0A2W1K0B3"/>
<dbReference type="InterPro" id="IPR050814">
    <property type="entry name" value="Myo-inositol_Transporter"/>
</dbReference>
<dbReference type="EMBL" id="QKQP01000011">
    <property type="protein sequence ID" value="PZD80078.1"/>
    <property type="molecule type" value="Genomic_DNA"/>
</dbReference>
<keyword evidence="8 10" id="KW-0472">Membrane</keyword>
<comment type="caution">
    <text evidence="12">The sequence shown here is derived from an EMBL/GenBank/DDBJ whole genome shotgun (WGS) entry which is preliminary data.</text>
</comment>
<accession>A0A2W1K0B3</accession>
<evidence type="ECO:0000313" key="13">
    <source>
        <dbReference type="Proteomes" id="UP000248886"/>
    </source>
</evidence>
<evidence type="ECO:0000313" key="12">
    <source>
        <dbReference type="EMBL" id="PZD80078.1"/>
    </source>
</evidence>
<dbReference type="PANTHER" id="PTHR48020:SF12">
    <property type="entry name" value="PROTON MYO-INOSITOL COTRANSPORTER"/>
    <property type="match status" value="1"/>
</dbReference>
<feature type="transmembrane region" description="Helical" evidence="10">
    <location>
        <begin position="387"/>
        <end position="413"/>
    </location>
</feature>
<dbReference type="PROSITE" id="PS00216">
    <property type="entry name" value="SUGAR_TRANSPORT_1"/>
    <property type="match status" value="1"/>
</dbReference>
<dbReference type="PANTHER" id="PTHR48020">
    <property type="entry name" value="PROTON MYO-INOSITOL COTRANSPORTER"/>
    <property type="match status" value="1"/>
</dbReference>
<dbReference type="Gene3D" id="1.20.1250.20">
    <property type="entry name" value="MFS general substrate transporter like domains"/>
    <property type="match status" value="1"/>
</dbReference>
<dbReference type="GeneID" id="65281411"/>
<keyword evidence="4" id="KW-1003">Cell membrane</keyword>
<gene>
    <name evidence="12" type="ORF">DN052_14300</name>
</gene>
<reference evidence="12 13" key="1">
    <citation type="submission" date="2018-06" db="EMBL/GenBank/DDBJ databases">
        <title>Draft sequence of Acidithiobacillus ferrooxidans CCM 4253.</title>
        <authorList>
            <person name="Moya-Beltran A."/>
            <person name="Castro M."/>
            <person name="Covarrubias P.C."/>
            <person name="Issotta F."/>
            <person name="Janiczek O."/>
            <person name="Mandl M."/>
            <person name="Kucera J."/>
            <person name="Quatrini R."/>
        </authorList>
    </citation>
    <scope>NUCLEOTIDE SEQUENCE [LARGE SCALE GENOMIC DNA]</scope>
    <source>
        <strain evidence="12 13">CCM 4253</strain>
    </source>
</reference>
<feature type="transmembrane region" description="Helical" evidence="10">
    <location>
        <begin position="83"/>
        <end position="103"/>
    </location>
</feature>
<evidence type="ECO:0000256" key="3">
    <source>
        <dbReference type="ARBA" id="ARBA00022448"/>
    </source>
</evidence>